<dbReference type="EMBL" id="CP133548">
    <property type="protein sequence ID" value="WMS87186.1"/>
    <property type="molecule type" value="Genomic_DNA"/>
</dbReference>
<sequence>MINLSDDLTLHRQVRIGVILLSQTQLTEQQLDFALDLQRRHGGVMGECLVSLGYVTTQQVSDALMKQRQLTKLFCTSGE</sequence>
<dbReference type="SUPFAM" id="SSF160246">
    <property type="entry name" value="EspE N-terminal domain-like"/>
    <property type="match status" value="1"/>
</dbReference>
<gene>
    <name evidence="1" type="ORF">Q9312_18430</name>
</gene>
<dbReference type="InterPro" id="IPR037257">
    <property type="entry name" value="T2SS_E_N_sf"/>
</dbReference>
<protein>
    <submittedName>
        <fullName evidence="1">Uncharacterized protein</fullName>
    </submittedName>
</protein>
<evidence type="ECO:0000313" key="2">
    <source>
        <dbReference type="Proteomes" id="UP001239782"/>
    </source>
</evidence>
<dbReference type="Proteomes" id="UP001239782">
    <property type="component" value="Chromosome"/>
</dbReference>
<dbReference type="RefSeq" id="WP_309202325.1">
    <property type="nucleotide sequence ID" value="NZ_CP133548.1"/>
</dbReference>
<dbReference type="KEGG" id="plei:Q9312_18430"/>
<reference evidence="1 2" key="1">
    <citation type="submission" date="2023-08" db="EMBL/GenBank/DDBJ databases">
        <title>Pleionea litopenaei sp. nov., isolated from stomach of juvenile Litopenaeus vannamei.</title>
        <authorList>
            <person name="Rho A.M."/>
            <person name="Hwang C.Y."/>
        </authorList>
    </citation>
    <scope>NUCLEOTIDE SEQUENCE [LARGE SCALE GENOMIC DNA]</scope>
    <source>
        <strain evidence="1 2">HL-JVS1</strain>
    </source>
</reference>
<dbReference type="AlphaFoldDB" id="A0AA51RT39"/>
<evidence type="ECO:0000313" key="1">
    <source>
        <dbReference type="EMBL" id="WMS87186.1"/>
    </source>
</evidence>
<keyword evidence="2" id="KW-1185">Reference proteome</keyword>
<proteinExistence type="predicted"/>
<organism evidence="1 2">
    <name type="scientific">Pleionea litopenaei</name>
    <dbReference type="NCBI Taxonomy" id="3070815"/>
    <lineage>
        <taxon>Bacteria</taxon>
        <taxon>Pseudomonadati</taxon>
        <taxon>Pseudomonadota</taxon>
        <taxon>Gammaproteobacteria</taxon>
        <taxon>Oceanospirillales</taxon>
        <taxon>Pleioneaceae</taxon>
        <taxon>Pleionea</taxon>
    </lineage>
</organism>
<accession>A0AA51RT39</accession>
<name>A0AA51RT39_9GAMM</name>